<feature type="non-terminal residue" evidence="2">
    <location>
        <position position="1"/>
    </location>
</feature>
<name>X0TLZ2_9ZZZZ</name>
<feature type="compositionally biased region" description="Basic and acidic residues" evidence="1">
    <location>
        <begin position="33"/>
        <end position="42"/>
    </location>
</feature>
<organism evidence="2">
    <name type="scientific">marine sediment metagenome</name>
    <dbReference type="NCBI Taxonomy" id="412755"/>
    <lineage>
        <taxon>unclassified sequences</taxon>
        <taxon>metagenomes</taxon>
        <taxon>ecological metagenomes</taxon>
    </lineage>
</organism>
<sequence>FIPKNRMRKAQRNHPTQKKMPKAKKMARKTRAKFRDFGPSKA</sequence>
<feature type="region of interest" description="Disordered" evidence="1">
    <location>
        <begin position="1"/>
        <end position="42"/>
    </location>
</feature>
<accession>X0TLZ2</accession>
<comment type="caution">
    <text evidence="2">The sequence shown here is derived from an EMBL/GenBank/DDBJ whole genome shotgun (WGS) entry which is preliminary data.</text>
</comment>
<protein>
    <submittedName>
        <fullName evidence="2">Uncharacterized protein</fullName>
    </submittedName>
</protein>
<evidence type="ECO:0000313" key="2">
    <source>
        <dbReference type="EMBL" id="GAF89157.1"/>
    </source>
</evidence>
<dbReference type="AlphaFoldDB" id="X0TLZ2"/>
<reference evidence="2" key="1">
    <citation type="journal article" date="2014" name="Front. Microbiol.">
        <title>High frequency of phylogenetically diverse reductive dehalogenase-homologous genes in deep subseafloor sedimentary metagenomes.</title>
        <authorList>
            <person name="Kawai M."/>
            <person name="Futagami T."/>
            <person name="Toyoda A."/>
            <person name="Takaki Y."/>
            <person name="Nishi S."/>
            <person name="Hori S."/>
            <person name="Arai W."/>
            <person name="Tsubouchi T."/>
            <person name="Morono Y."/>
            <person name="Uchiyama I."/>
            <person name="Ito T."/>
            <person name="Fujiyama A."/>
            <person name="Inagaki F."/>
            <person name="Takami H."/>
        </authorList>
    </citation>
    <scope>NUCLEOTIDE SEQUENCE</scope>
    <source>
        <strain evidence="2">Expedition CK06-06</strain>
    </source>
</reference>
<evidence type="ECO:0000256" key="1">
    <source>
        <dbReference type="SAM" id="MobiDB-lite"/>
    </source>
</evidence>
<proteinExistence type="predicted"/>
<dbReference type="EMBL" id="BARS01010050">
    <property type="protein sequence ID" value="GAF89157.1"/>
    <property type="molecule type" value="Genomic_DNA"/>
</dbReference>
<gene>
    <name evidence="2" type="ORF">S01H1_18742</name>
</gene>
<feature type="compositionally biased region" description="Basic residues" evidence="1">
    <location>
        <begin position="1"/>
        <end position="32"/>
    </location>
</feature>